<keyword evidence="1" id="KW-0175">Coiled coil</keyword>
<name>A0ABU9VJX0_9BACI</name>
<dbReference type="EMBL" id="JBCITK010000001">
    <property type="protein sequence ID" value="MEN0643995.1"/>
    <property type="molecule type" value="Genomic_DNA"/>
</dbReference>
<keyword evidence="4" id="KW-1185">Reference proteome</keyword>
<protein>
    <submittedName>
        <fullName evidence="3">YkyA family protein</fullName>
    </submittedName>
</protein>
<evidence type="ECO:0000256" key="1">
    <source>
        <dbReference type="SAM" id="Coils"/>
    </source>
</evidence>
<dbReference type="Proteomes" id="UP001418796">
    <property type="component" value="Unassembled WGS sequence"/>
</dbReference>
<gene>
    <name evidence="3" type="ORF">MKY91_12605</name>
</gene>
<dbReference type="InterPro" id="IPR019454">
    <property type="entry name" value="Lipoprot_YkyA-like"/>
</dbReference>
<dbReference type="PROSITE" id="PS51257">
    <property type="entry name" value="PROKAR_LIPOPROTEIN"/>
    <property type="match status" value="1"/>
</dbReference>
<accession>A0ABU9VJX0</accession>
<dbReference type="SUPFAM" id="SSF140423">
    <property type="entry name" value="MW0975(SA0943)-like"/>
    <property type="match status" value="1"/>
</dbReference>
<dbReference type="RefSeq" id="WP_343130781.1">
    <property type="nucleotide sequence ID" value="NZ_JBCITK010000001.1"/>
</dbReference>
<sequence>MKKLVGLFSVISLGAMLAACNSNPEKTVYDHLEAGVEEESAYTENQSSLQEAEEQEQQWYEEVIELGMDEYDQIVSLTDQLISSVDQRRDFLAEEKNGIEAGYEEATKAEAEIESIENEEAKAHAEEVQEAIEQRYESYNSLHDLYAESLDLDQTLYELLAQEDLNVEELEDHIDQVNSKYDELKEATDQFNQQTDTYNQAKRAFYESADLNVTFD</sequence>
<feature type="chain" id="PRO_5045413542" evidence="2">
    <location>
        <begin position="19"/>
        <end position="216"/>
    </location>
</feature>
<dbReference type="Pfam" id="PF10368">
    <property type="entry name" value="YkyA"/>
    <property type="match status" value="1"/>
</dbReference>
<feature type="signal peptide" evidence="2">
    <location>
        <begin position="1"/>
        <end position="18"/>
    </location>
</feature>
<feature type="coiled-coil region" evidence="1">
    <location>
        <begin position="99"/>
        <end position="131"/>
    </location>
</feature>
<comment type="caution">
    <text evidence="3">The sequence shown here is derived from an EMBL/GenBank/DDBJ whole genome shotgun (WGS) entry which is preliminary data.</text>
</comment>
<organism evidence="3 4">
    <name type="scientific">Alkalicoccobacillus gibsonii</name>
    <dbReference type="NCBI Taxonomy" id="79881"/>
    <lineage>
        <taxon>Bacteria</taxon>
        <taxon>Bacillati</taxon>
        <taxon>Bacillota</taxon>
        <taxon>Bacilli</taxon>
        <taxon>Bacillales</taxon>
        <taxon>Bacillaceae</taxon>
        <taxon>Alkalicoccobacillus</taxon>
    </lineage>
</organism>
<dbReference type="InterPro" id="IPR036785">
    <property type="entry name" value="YkyA-like_sf"/>
</dbReference>
<evidence type="ECO:0000256" key="2">
    <source>
        <dbReference type="SAM" id="SignalP"/>
    </source>
</evidence>
<evidence type="ECO:0000313" key="3">
    <source>
        <dbReference type="EMBL" id="MEN0643995.1"/>
    </source>
</evidence>
<reference evidence="3 4" key="1">
    <citation type="submission" date="2024-03" db="EMBL/GenBank/DDBJ databases">
        <title>Bacilli Hybrid Assemblies.</title>
        <authorList>
            <person name="Kovac J."/>
        </authorList>
    </citation>
    <scope>NUCLEOTIDE SEQUENCE [LARGE SCALE GENOMIC DNA]</scope>
    <source>
        <strain evidence="3 4">FSL R7-0666</strain>
    </source>
</reference>
<evidence type="ECO:0000313" key="4">
    <source>
        <dbReference type="Proteomes" id="UP001418796"/>
    </source>
</evidence>
<keyword evidence="2" id="KW-0732">Signal</keyword>
<proteinExistence type="predicted"/>
<dbReference type="Gene3D" id="1.20.120.570">
    <property type="entry name" value="YkyA-like"/>
    <property type="match status" value="1"/>
</dbReference>
<feature type="coiled-coil region" evidence="1">
    <location>
        <begin position="160"/>
        <end position="204"/>
    </location>
</feature>